<evidence type="ECO:0008006" key="4">
    <source>
        <dbReference type="Google" id="ProtNLM"/>
    </source>
</evidence>
<organism evidence="2 3">
    <name type="scientific">Pseudoalteromonas luteoviolacea DSM 6061</name>
    <dbReference type="NCBI Taxonomy" id="1365250"/>
    <lineage>
        <taxon>Bacteria</taxon>
        <taxon>Pseudomonadati</taxon>
        <taxon>Pseudomonadota</taxon>
        <taxon>Gammaproteobacteria</taxon>
        <taxon>Alteromonadales</taxon>
        <taxon>Pseudoalteromonadaceae</taxon>
        <taxon>Pseudoalteromonas</taxon>
    </lineage>
</organism>
<reference evidence="2 3" key="1">
    <citation type="submission" date="2013-07" db="EMBL/GenBank/DDBJ databases">
        <title>Comparative Genomic and Metabolomic Analysis of Twelve Strains of Pseudoalteromonas luteoviolacea.</title>
        <authorList>
            <person name="Vynne N.G."/>
            <person name="Mansson M."/>
            <person name="Gram L."/>
        </authorList>
    </citation>
    <scope>NUCLEOTIDE SEQUENCE [LARGE SCALE GENOMIC DNA]</scope>
    <source>
        <strain evidence="2 3">DSM 6061</strain>
    </source>
</reference>
<dbReference type="RefSeq" id="WP_063358011.1">
    <property type="nucleotide sequence ID" value="NZ_AQHB01000049.1"/>
</dbReference>
<name>A0A166W5Z6_9GAMM</name>
<evidence type="ECO:0000313" key="2">
    <source>
        <dbReference type="EMBL" id="KZN35771.1"/>
    </source>
</evidence>
<accession>A0A166W5Z6</accession>
<protein>
    <recommendedName>
        <fullName evidence="4">Orphan protein</fullName>
    </recommendedName>
</protein>
<dbReference type="InterPro" id="IPR046525">
    <property type="entry name" value="DUF6702"/>
</dbReference>
<comment type="caution">
    <text evidence="2">The sequence shown here is derived from an EMBL/GenBank/DDBJ whole genome shotgun (WGS) entry which is preliminary data.</text>
</comment>
<evidence type="ECO:0000313" key="3">
    <source>
        <dbReference type="Proteomes" id="UP000076643"/>
    </source>
</evidence>
<dbReference type="Proteomes" id="UP000076643">
    <property type="component" value="Unassembled WGS sequence"/>
</dbReference>
<evidence type="ECO:0000256" key="1">
    <source>
        <dbReference type="SAM" id="SignalP"/>
    </source>
</evidence>
<gene>
    <name evidence="2" type="ORF">N475_18200</name>
</gene>
<keyword evidence="3" id="KW-1185">Reference proteome</keyword>
<feature type="signal peptide" evidence="1">
    <location>
        <begin position="1"/>
        <end position="19"/>
    </location>
</feature>
<dbReference type="PATRIC" id="fig|1365250.3.peg.3238"/>
<proteinExistence type="predicted"/>
<dbReference type="Pfam" id="PF20420">
    <property type="entry name" value="DUF6702"/>
    <property type="match status" value="1"/>
</dbReference>
<feature type="chain" id="PRO_5007881617" description="Orphan protein" evidence="1">
    <location>
        <begin position="20"/>
        <end position="165"/>
    </location>
</feature>
<keyword evidence="1" id="KW-0732">Signal</keyword>
<sequence length="165" mass="19156">MRTWHFAGISLLLAFSAQAHKLKASIATANIFPKQGNIQIEYRFHLHDIEHALVHLFNEQKNIYQNQKVQQAFADYVYTQTSLRRLSGQALALSAAQVKIDAKYLWVYQEAQFIKSKPLKGLQMRHGALRDVWPDQINLVNFRGIGKVKTMHFDKDDNWLTVEFD</sequence>
<dbReference type="EMBL" id="AUYB01000111">
    <property type="protein sequence ID" value="KZN35771.1"/>
    <property type="molecule type" value="Genomic_DNA"/>
</dbReference>
<dbReference type="AlphaFoldDB" id="A0A166W5Z6"/>